<evidence type="ECO:0000313" key="4">
    <source>
        <dbReference type="Proteomes" id="UP001341840"/>
    </source>
</evidence>
<evidence type="ECO:0000256" key="2">
    <source>
        <dbReference type="SAM" id="SignalP"/>
    </source>
</evidence>
<evidence type="ECO:0000256" key="1">
    <source>
        <dbReference type="SAM" id="Phobius"/>
    </source>
</evidence>
<reference evidence="3 4" key="1">
    <citation type="journal article" date="2023" name="Plants (Basel)">
        <title>Bridging the Gap: Combining Genomics and Transcriptomics Approaches to Understand Stylosanthes scabra, an Orphan Legume from the Brazilian Caatinga.</title>
        <authorList>
            <person name="Ferreira-Neto J.R.C."/>
            <person name="da Silva M.D."/>
            <person name="Binneck E."/>
            <person name="de Melo N.F."/>
            <person name="da Silva R.H."/>
            <person name="de Melo A.L.T.M."/>
            <person name="Pandolfi V."/>
            <person name="Bustamante F.O."/>
            <person name="Brasileiro-Vidal A.C."/>
            <person name="Benko-Iseppon A.M."/>
        </authorList>
    </citation>
    <scope>NUCLEOTIDE SEQUENCE [LARGE SCALE GENOMIC DNA]</scope>
    <source>
        <tissue evidence="3">Leaves</tissue>
    </source>
</reference>
<organism evidence="3 4">
    <name type="scientific">Stylosanthes scabra</name>
    <dbReference type="NCBI Taxonomy" id="79078"/>
    <lineage>
        <taxon>Eukaryota</taxon>
        <taxon>Viridiplantae</taxon>
        <taxon>Streptophyta</taxon>
        <taxon>Embryophyta</taxon>
        <taxon>Tracheophyta</taxon>
        <taxon>Spermatophyta</taxon>
        <taxon>Magnoliopsida</taxon>
        <taxon>eudicotyledons</taxon>
        <taxon>Gunneridae</taxon>
        <taxon>Pentapetalae</taxon>
        <taxon>rosids</taxon>
        <taxon>fabids</taxon>
        <taxon>Fabales</taxon>
        <taxon>Fabaceae</taxon>
        <taxon>Papilionoideae</taxon>
        <taxon>50 kb inversion clade</taxon>
        <taxon>dalbergioids sensu lato</taxon>
        <taxon>Dalbergieae</taxon>
        <taxon>Pterocarpus clade</taxon>
        <taxon>Stylosanthes</taxon>
    </lineage>
</organism>
<name>A0ABU6YJD3_9FABA</name>
<dbReference type="Proteomes" id="UP001341840">
    <property type="component" value="Unassembled WGS sequence"/>
</dbReference>
<feature type="transmembrane region" description="Helical" evidence="1">
    <location>
        <begin position="66"/>
        <end position="83"/>
    </location>
</feature>
<keyword evidence="1" id="KW-0472">Membrane</keyword>
<protein>
    <submittedName>
        <fullName evidence="3">Uncharacterized protein</fullName>
    </submittedName>
</protein>
<keyword evidence="1" id="KW-0812">Transmembrane</keyword>
<feature type="signal peptide" evidence="2">
    <location>
        <begin position="1"/>
        <end position="26"/>
    </location>
</feature>
<keyword evidence="2" id="KW-0732">Signal</keyword>
<sequence>MANPQAQGASFFFFFSAIVFVPPCIEEDVEKLLDIHWTMDQVELNVDLVAFDVGGSVRFLVRVKRFLPSLVVAAVIFLLKFIISPKSNPWGTSFQAIREKYKQHKVSTTSKACTLAVLLSETCN</sequence>
<keyword evidence="1" id="KW-1133">Transmembrane helix</keyword>
<comment type="caution">
    <text evidence="3">The sequence shown here is derived from an EMBL/GenBank/DDBJ whole genome shotgun (WGS) entry which is preliminary data.</text>
</comment>
<accession>A0ABU6YJD3</accession>
<evidence type="ECO:0000313" key="3">
    <source>
        <dbReference type="EMBL" id="MED6209857.1"/>
    </source>
</evidence>
<dbReference type="EMBL" id="JASCZI010242153">
    <property type="protein sequence ID" value="MED6209857.1"/>
    <property type="molecule type" value="Genomic_DNA"/>
</dbReference>
<keyword evidence="4" id="KW-1185">Reference proteome</keyword>
<gene>
    <name evidence="3" type="ORF">PIB30_058749</name>
</gene>
<feature type="chain" id="PRO_5047416719" evidence="2">
    <location>
        <begin position="27"/>
        <end position="124"/>
    </location>
</feature>
<proteinExistence type="predicted"/>